<evidence type="ECO:0008006" key="5">
    <source>
        <dbReference type="Google" id="ProtNLM"/>
    </source>
</evidence>
<organism evidence="3 4">
    <name type="scientific">Gomphillus americanus</name>
    <dbReference type="NCBI Taxonomy" id="1940652"/>
    <lineage>
        <taxon>Eukaryota</taxon>
        <taxon>Fungi</taxon>
        <taxon>Dikarya</taxon>
        <taxon>Ascomycota</taxon>
        <taxon>Pezizomycotina</taxon>
        <taxon>Lecanoromycetes</taxon>
        <taxon>OSLEUM clade</taxon>
        <taxon>Ostropomycetidae</taxon>
        <taxon>Ostropales</taxon>
        <taxon>Graphidaceae</taxon>
        <taxon>Gomphilloideae</taxon>
        <taxon>Gomphillus</taxon>
    </lineage>
</organism>
<dbReference type="OrthoDB" id="2158714at2759"/>
<protein>
    <recommendedName>
        <fullName evidence="5">DUF1742-domain-containing protein</fullName>
    </recommendedName>
</protein>
<reference evidence="3" key="1">
    <citation type="submission" date="2021-03" db="EMBL/GenBank/DDBJ databases">
        <authorList>
            <person name="Tagirdzhanova G."/>
        </authorList>
    </citation>
    <scope>NUCLEOTIDE SEQUENCE</scope>
</reference>
<keyword evidence="1" id="KW-0175">Coiled coil</keyword>
<feature type="compositionally biased region" description="Basic and acidic residues" evidence="2">
    <location>
        <begin position="104"/>
        <end position="132"/>
    </location>
</feature>
<evidence type="ECO:0000313" key="3">
    <source>
        <dbReference type="EMBL" id="CAF9908856.1"/>
    </source>
</evidence>
<feature type="coiled-coil region" evidence="1">
    <location>
        <begin position="72"/>
        <end position="103"/>
    </location>
</feature>
<gene>
    <name evidence="3" type="ORF">GOMPHAMPRED_006338</name>
</gene>
<dbReference type="EMBL" id="CAJPDQ010000004">
    <property type="protein sequence ID" value="CAF9908856.1"/>
    <property type="molecule type" value="Genomic_DNA"/>
</dbReference>
<evidence type="ECO:0000256" key="1">
    <source>
        <dbReference type="SAM" id="Coils"/>
    </source>
</evidence>
<dbReference type="GO" id="GO:0005768">
    <property type="term" value="C:endosome"/>
    <property type="evidence" value="ECO:0007669"/>
    <property type="project" value="TreeGrafter"/>
</dbReference>
<evidence type="ECO:0000313" key="4">
    <source>
        <dbReference type="Proteomes" id="UP000664169"/>
    </source>
</evidence>
<dbReference type="Proteomes" id="UP000664169">
    <property type="component" value="Unassembled WGS sequence"/>
</dbReference>
<feature type="compositionally biased region" description="Polar residues" evidence="2">
    <location>
        <begin position="201"/>
        <end position="214"/>
    </location>
</feature>
<dbReference type="GO" id="GO:0007034">
    <property type="term" value="P:vacuolar transport"/>
    <property type="evidence" value="ECO:0007669"/>
    <property type="project" value="TreeGrafter"/>
</dbReference>
<sequence length="214" mass="23646">MATAAAATTTTTTPQLQLQNIYHLRTVADPSAKSCLVCFKPSTAVLITPDNKDFFYICRGHLKDRAFASPIVDEVEAAAKKRQAELEREIERVKVEYAEKVKMKNEKKKGKDEEKGGDEKNEKEKEKEDEIKTATSATSATSAATSASASATGSESATSATGDEQLLLLPRIYALHRNFFHMRLDRIRKAELAKRNRERLSNPTTFPSVPSGNP</sequence>
<dbReference type="Pfam" id="PF08432">
    <property type="entry name" value="Vfa1"/>
    <property type="match status" value="1"/>
</dbReference>
<dbReference type="PANTHER" id="PTHR28218">
    <property type="entry name" value="VPS4-ASSOCIATED PROTEIN 1"/>
    <property type="match status" value="1"/>
</dbReference>
<keyword evidence="4" id="KW-1185">Reference proteome</keyword>
<feature type="region of interest" description="Disordered" evidence="2">
    <location>
        <begin position="104"/>
        <end position="160"/>
    </location>
</feature>
<dbReference type="AlphaFoldDB" id="A0A8H3ETZ3"/>
<proteinExistence type="predicted"/>
<accession>A0A8H3ETZ3</accession>
<feature type="compositionally biased region" description="Low complexity" evidence="2">
    <location>
        <begin position="133"/>
        <end position="160"/>
    </location>
</feature>
<dbReference type="PANTHER" id="PTHR28218:SF1">
    <property type="entry name" value="VPS4-ASSOCIATED PROTEIN 1"/>
    <property type="match status" value="1"/>
</dbReference>
<feature type="region of interest" description="Disordered" evidence="2">
    <location>
        <begin position="195"/>
        <end position="214"/>
    </location>
</feature>
<dbReference type="InterPro" id="IPR013640">
    <property type="entry name" value="Vfa1"/>
</dbReference>
<comment type="caution">
    <text evidence="3">The sequence shown here is derived from an EMBL/GenBank/DDBJ whole genome shotgun (WGS) entry which is preliminary data.</text>
</comment>
<evidence type="ECO:0000256" key="2">
    <source>
        <dbReference type="SAM" id="MobiDB-lite"/>
    </source>
</evidence>
<name>A0A8H3ETZ3_9LECA</name>